<organism evidence="2 3">
    <name type="scientific">Candidatus Dojkabacteria bacterium CG_4_10_14_0_2_um_filter_Dojkabacteria_WS6_41_15</name>
    <dbReference type="NCBI Taxonomy" id="2014249"/>
    <lineage>
        <taxon>Bacteria</taxon>
        <taxon>Candidatus Dojkabacteria</taxon>
    </lineage>
</organism>
<feature type="domain" description="Transcription regulator TrmB N-terminal" evidence="1">
    <location>
        <begin position="51"/>
        <end position="109"/>
    </location>
</feature>
<dbReference type="EMBL" id="PFQB01000016">
    <property type="protein sequence ID" value="PJA15457.1"/>
    <property type="molecule type" value="Genomic_DNA"/>
</dbReference>
<reference evidence="3" key="1">
    <citation type="submission" date="2017-09" db="EMBL/GenBank/DDBJ databases">
        <title>Depth-based differentiation of microbial function through sediment-hosted aquifers and enrichment of novel symbionts in the deep terrestrial subsurface.</title>
        <authorList>
            <person name="Probst A.J."/>
            <person name="Ladd B."/>
            <person name="Jarett J.K."/>
            <person name="Geller-Mcgrath D.E."/>
            <person name="Sieber C.M.K."/>
            <person name="Emerson J.B."/>
            <person name="Anantharaman K."/>
            <person name="Thomas B.C."/>
            <person name="Malmstrom R."/>
            <person name="Stieglmeier M."/>
            <person name="Klingl A."/>
            <person name="Woyke T."/>
            <person name="Ryan C.M."/>
            <person name="Banfield J.F."/>
        </authorList>
    </citation>
    <scope>NUCLEOTIDE SEQUENCE [LARGE SCALE GENOMIC DNA]</scope>
</reference>
<evidence type="ECO:0000313" key="3">
    <source>
        <dbReference type="Proteomes" id="UP000228952"/>
    </source>
</evidence>
<gene>
    <name evidence="2" type="ORF">COX64_00695</name>
</gene>
<protein>
    <recommendedName>
        <fullName evidence="1">Transcription regulator TrmB N-terminal domain-containing protein</fullName>
    </recommendedName>
</protein>
<dbReference type="Gene3D" id="1.10.10.10">
    <property type="entry name" value="Winged helix-like DNA-binding domain superfamily/Winged helix DNA-binding domain"/>
    <property type="match status" value="1"/>
</dbReference>
<evidence type="ECO:0000259" key="1">
    <source>
        <dbReference type="Pfam" id="PF01978"/>
    </source>
</evidence>
<accession>A0A2M7W2Y4</accession>
<dbReference type="PANTHER" id="PTHR34293:SF1">
    <property type="entry name" value="HTH-TYPE TRANSCRIPTIONAL REGULATOR TRMBL2"/>
    <property type="match status" value="1"/>
</dbReference>
<dbReference type="InterPro" id="IPR002831">
    <property type="entry name" value="Tscrpt_reg_TrmB_N"/>
</dbReference>
<dbReference type="SUPFAM" id="SSF46785">
    <property type="entry name" value="Winged helix' DNA-binding domain"/>
    <property type="match status" value="1"/>
</dbReference>
<dbReference type="CDD" id="cd00090">
    <property type="entry name" value="HTH_ARSR"/>
    <property type="match status" value="1"/>
</dbReference>
<dbReference type="InterPro" id="IPR036390">
    <property type="entry name" value="WH_DNA-bd_sf"/>
</dbReference>
<comment type="caution">
    <text evidence="2">The sequence shown here is derived from an EMBL/GenBank/DDBJ whole genome shotgun (WGS) entry which is preliminary data.</text>
</comment>
<dbReference type="PANTHER" id="PTHR34293">
    <property type="entry name" value="HTH-TYPE TRANSCRIPTIONAL REGULATOR TRMBL2"/>
    <property type="match status" value="1"/>
</dbReference>
<dbReference type="InterPro" id="IPR036388">
    <property type="entry name" value="WH-like_DNA-bd_sf"/>
</dbReference>
<dbReference type="Proteomes" id="UP000228952">
    <property type="component" value="Unassembled WGS sequence"/>
</dbReference>
<dbReference type="InterPro" id="IPR011991">
    <property type="entry name" value="ArsR-like_HTH"/>
</dbReference>
<proteinExistence type="predicted"/>
<dbReference type="Pfam" id="PF01978">
    <property type="entry name" value="TrmB"/>
    <property type="match status" value="1"/>
</dbReference>
<name>A0A2M7W2Y4_9BACT</name>
<dbReference type="AlphaFoldDB" id="A0A2M7W2Y4"/>
<sequence>MICQRYCPYSRYYNYTDAEAYLQSVVNFHKMPYTYCMNNLDEYLSSYLTLIGFSSEETLLFTTLIKKGPLTILQLSRGTAIERTKIYNLAEKLIKDGLLEEKLDYKRRYIKACDTSRIELILKDKIDSLNYINTNFSNFMSKINLLSNSVSPTGVKFYRGVDGIRQQLWNALSAKKELLSFSYRQFIEVVGFKFFDSWAAEFERRHLINKEIRSDEFLKSEELPTSEYRPFVGDILRYLPNKVLNIQLAMDIYNDTVALYNWNKGEIFGVEIVNKQFAELQRQVFQNYWNLAKPIQRQHALKRVGTSSPQLCYNNVP</sequence>
<dbReference type="InterPro" id="IPR051797">
    <property type="entry name" value="TrmB-like"/>
</dbReference>
<evidence type="ECO:0000313" key="2">
    <source>
        <dbReference type="EMBL" id="PJA15457.1"/>
    </source>
</evidence>